<dbReference type="Pfam" id="PF00028">
    <property type="entry name" value="Cadherin"/>
    <property type="match status" value="5"/>
</dbReference>
<evidence type="ECO:0000256" key="9">
    <source>
        <dbReference type="ARBA" id="ARBA00022989"/>
    </source>
</evidence>
<dbReference type="InterPro" id="IPR020894">
    <property type="entry name" value="Cadherin_CS"/>
</dbReference>
<feature type="domain" description="Cadherin" evidence="15">
    <location>
        <begin position="503"/>
        <end position="606"/>
    </location>
</feature>
<feature type="region of interest" description="Disordered" evidence="13">
    <location>
        <begin position="1051"/>
        <end position="1103"/>
    </location>
</feature>
<dbReference type="FunFam" id="2.60.40.60:FF:000028">
    <property type="entry name" value="Protocadherin 1"/>
    <property type="match status" value="1"/>
</dbReference>
<feature type="domain" description="Cadherin" evidence="15">
    <location>
        <begin position="399"/>
        <end position="502"/>
    </location>
</feature>
<keyword evidence="2" id="KW-1003">Cell membrane</keyword>
<evidence type="ECO:0000256" key="1">
    <source>
        <dbReference type="ARBA" id="ARBA00004251"/>
    </source>
</evidence>
<keyword evidence="17" id="KW-1185">Reference proteome</keyword>
<dbReference type="AlphaFoldDB" id="A0A3Q3H318"/>
<dbReference type="PANTHER" id="PTHR24028">
    <property type="entry name" value="CADHERIN-87A"/>
    <property type="match status" value="1"/>
</dbReference>
<name>A0A3Q3H318_9LABR</name>
<feature type="compositionally biased region" description="Basic residues" evidence="13">
    <location>
        <begin position="896"/>
        <end position="909"/>
    </location>
</feature>
<dbReference type="FunFam" id="2.60.40.60:FF:000082">
    <property type="entry name" value="Protocadherin 7b"/>
    <property type="match status" value="1"/>
</dbReference>
<dbReference type="CDD" id="cd11304">
    <property type="entry name" value="Cadherin_repeat"/>
    <property type="match status" value="7"/>
</dbReference>
<dbReference type="PROSITE" id="PS00232">
    <property type="entry name" value="CADHERIN_1"/>
    <property type="match status" value="4"/>
</dbReference>
<dbReference type="PANTHER" id="PTHR24028:SF253">
    <property type="entry name" value="PROTOCADHERIN-7"/>
    <property type="match status" value="1"/>
</dbReference>
<keyword evidence="9 14" id="KW-1133">Transmembrane helix</keyword>
<dbReference type="GO" id="GO:0009653">
    <property type="term" value="P:anatomical structure morphogenesis"/>
    <property type="evidence" value="ECO:0007669"/>
    <property type="project" value="UniProtKB-ARBA"/>
</dbReference>
<keyword evidence="7 12" id="KW-0106">Calcium</keyword>
<evidence type="ECO:0000256" key="4">
    <source>
        <dbReference type="ARBA" id="ARBA00022692"/>
    </source>
</evidence>
<dbReference type="GO" id="GO:0007156">
    <property type="term" value="P:homophilic cell adhesion via plasma membrane adhesion molecules"/>
    <property type="evidence" value="ECO:0007669"/>
    <property type="project" value="InterPro"/>
</dbReference>
<dbReference type="InterPro" id="IPR002126">
    <property type="entry name" value="Cadherin-like_dom"/>
</dbReference>
<feature type="domain" description="Cadherin" evidence="15">
    <location>
        <begin position="711"/>
        <end position="815"/>
    </location>
</feature>
<accession>A0A3Q3H318</accession>
<dbReference type="SMART" id="SM00112">
    <property type="entry name" value="CA"/>
    <property type="match status" value="7"/>
</dbReference>
<evidence type="ECO:0000259" key="15">
    <source>
        <dbReference type="PROSITE" id="PS50268"/>
    </source>
</evidence>
<keyword evidence="8" id="KW-0130">Cell adhesion</keyword>
<evidence type="ECO:0000256" key="13">
    <source>
        <dbReference type="SAM" id="MobiDB-lite"/>
    </source>
</evidence>
<protein>
    <submittedName>
        <fullName evidence="16">Protocadherin 7b</fullName>
    </submittedName>
</protein>
<reference evidence="16" key="2">
    <citation type="submission" date="2025-09" db="UniProtKB">
        <authorList>
            <consortium name="Ensembl"/>
        </authorList>
    </citation>
    <scope>IDENTIFICATION</scope>
</reference>
<dbReference type="Pfam" id="PF08374">
    <property type="entry name" value="Protocadherin"/>
    <property type="match status" value="1"/>
</dbReference>
<proteinExistence type="predicted"/>
<evidence type="ECO:0000256" key="10">
    <source>
        <dbReference type="ARBA" id="ARBA00023136"/>
    </source>
</evidence>
<sequence>MRTTGAVDYLYYCMLILQFVHQPAAKQVLRYRLAEEGPADVRVGNVAGDLGIVAGSGEVTFTLESGSDFFKIDNITGELTTNERRIDREKLQQCQMIFDENECFIDFEVSVIGPAQSWVDLFEGKVIILDINDNTPSFPSPVLTLSVEENRPIGTLYLLPTATDRDFGRNGIERYELIQDNGENSRRLGSSGDSFSGKRRFEEGASRSSVFELQVADTTDGEKQPQLIIKGALDREQRDSYELTLRVRDGGDPPRSSQAILRVMITDVNDNSPRFEKSVYEADLPENSSPGAPILQLKAADADVGVNGQIEYVFGAATESVRRLLRLDESTGWLSVLHRIDREEVSQLRFTVMARDRGQPPKMDKATVVLNIKDENDNVPAIEIRKIGRIFLKDGIANVAEDVVVDTPIALVQVSDRDQGENGIVTCTVVGDVPFQLKPASEMEGEQNKKKYFLHTSAPLDYEATQEYNVVIVAVDSGSPSLASNNSLIVKVGDTNDNPPVFSQNVVEVSFLENNPPGERVTTVAAIDADSGKNAELAYSLDSSVNGLFSIDTDSGDIRVNTVLDREQTERYEFKVIAKDKGINTLQGSATVVVLVADKNDNAPKFMQDVFTFYVKENLEPNSPVGMVTVIDADKGQNAEMSLFIEEEEDFSIENDTGTIFSTLSFDREMRTTYTFCVKAVDGGDPQRSATATVSLFVMDENDNAPTVTFPPNNSYTLLPPSSNIRTVVRTVLATDTDTGPNADLSYSIIGGNPFRLFEIDGGTGVISVVGKLEQKHYGLHRLVIQVNDSGQPSQSTTALVHVYVNETLSNSTVVEAQVARSLSTSLNTNIAGDPNYDLSKQRLSIVIGVVSGIMTVILIILVVVMARYCRPKNKNGYEAGKKDHEDFFTPQQHDKSKKPKKDKKKQKSKQPLYSSIVTVEASKPNGQRYDSVNEKLSDSPGMGRYRSVNGGPGSPDLARHYKSSSPLPTVQLHPQSPTAGKKHQAVQDLPPANTFVGTGDNISLGSDHCSEYSSQTINKYNKQEKKSIKNSRPLPDVAMTGKCTRECDEYGHSDSCWMPVRTSPERRPSKSTTTPQQPKLSTFMSGNSSGSSSSSSADQPGSQETLAMAAMANGDPTAAHMMGDRNRNLLNKKMASSSSSYEAFGSPSYGSPGSGEETLGHPTEEIPLAPTGEYKPTSCGTLTRREVYL</sequence>
<feature type="domain" description="Cadherin" evidence="15">
    <location>
        <begin position="276"/>
        <end position="382"/>
    </location>
</feature>
<feature type="compositionally biased region" description="Low complexity" evidence="13">
    <location>
        <begin position="1086"/>
        <end position="1097"/>
    </location>
</feature>
<organism evidence="16 17">
    <name type="scientific">Labrus bergylta</name>
    <name type="common">ballan wrasse</name>
    <dbReference type="NCBI Taxonomy" id="56723"/>
    <lineage>
        <taxon>Eukaryota</taxon>
        <taxon>Metazoa</taxon>
        <taxon>Chordata</taxon>
        <taxon>Craniata</taxon>
        <taxon>Vertebrata</taxon>
        <taxon>Euteleostomi</taxon>
        <taxon>Actinopterygii</taxon>
        <taxon>Neopterygii</taxon>
        <taxon>Teleostei</taxon>
        <taxon>Neoteleostei</taxon>
        <taxon>Acanthomorphata</taxon>
        <taxon>Eupercaria</taxon>
        <taxon>Labriformes</taxon>
        <taxon>Labridae</taxon>
        <taxon>Labrus</taxon>
    </lineage>
</organism>
<keyword evidence="3" id="KW-0597">Phosphoprotein</keyword>
<keyword evidence="10 14" id="KW-0472">Membrane</keyword>
<evidence type="ECO:0000256" key="7">
    <source>
        <dbReference type="ARBA" id="ARBA00022837"/>
    </source>
</evidence>
<evidence type="ECO:0000313" key="17">
    <source>
        <dbReference type="Proteomes" id="UP000261660"/>
    </source>
</evidence>
<evidence type="ECO:0000256" key="12">
    <source>
        <dbReference type="PROSITE-ProRule" id="PRU00043"/>
    </source>
</evidence>
<dbReference type="InterPro" id="IPR015919">
    <property type="entry name" value="Cadherin-like_sf"/>
</dbReference>
<feature type="region of interest" description="Disordered" evidence="13">
    <location>
        <begin position="1140"/>
        <end position="1190"/>
    </location>
</feature>
<dbReference type="Gene3D" id="2.60.40.60">
    <property type="entry name" value="Cadherins"/>
    <property type="match status" value="7"/>
</dbReference>
<dbReference type="SUPFAM" id="SSF49313">
    <property type="entry name" value="Cadherin-like"/>
    <property type="match status" value="7"/>
</dbReference>
<feature type="compositionally biased region" description="Low complexity" evidence="13">
    <location>
        <begin position="1140"/>
        <end position="1156"/>
    </location>
</feature>
<feature type="compositionally biased region" description="Polar residues" evidence="13">
    <location>
        <begin position="1071"/>
        <end position="1085"/>
    </location>
</feature>
<comment type="subcellular location">
    <subcellularLocation>
        <location evidence="1">Cell membrane</location>
        <topology evidence="1">Single-pass type I membrane protein</topology>
    </subcellularLocation>
</comment>
<evidence type="ECO:0000256" key="14">
    <source>
        <dbReference type="SAM" id="Phobius"/>
    </source>
</evidence>
<dbReference type="InterPro" id="IPR013585">
    <property type="entry name" value="Protocadherin"/>
</dbReference>
<evidence type="ECO:0000256" key="8">
    <source>
        <dbReference type="ARBA" id="ARBA00022889"/>
    </source>
</evidence>
<evidence type="ECO:0000256" key="11">
    <source>
        <dbReference type="ARBA" id="ARBA00023180"/>
    </source>
</evidence>
<dbReference type="Proteomes" id="UP000261660">
    <property type="component" value="Unplaced"/>
</dbReference>
<evidence type="ECO:0000256" key="3">
    <source>
        <dbReference type="ARBA" id="ARBA00022553"/>
    </source>
</evidence>
<evidence type="ECO:0000256" key="2">
    <source>
        <dbReference type="ARBA" id="ARBA00022475"/>
    </source>
</evidence>
<reference evidence="16" key="1">
    <citation type="submission" date="2025-08" db="UniProtKB">
        <authorList>
            <consortium name="Ensembl"/>
        </authorList>
    </citation>
    <scope>IDENTIFICATION</scope>
</reference>
<evidence type="ECO:0000256" key="6">
    <source>
        <dbReference type="ARBA" id="ARBA00022737"/>
    </source>
</evidence>
<evidence type="ECO:0000256" key="5">
    <source>
        <dbReference type="ARBA" id="ARBA00022729"/>
    </source>
</evidence>
<dbReference type="FunFam" id="2.60.40.60:FF:000016">
    <property type="entry name" value="Protocadherin 9"/>
    <property type="match status" value="1"/>
</dbReference>
<keyword evidence="5" id="KW-0732">Signal</keyword>
<feature type="transmembrane region" description="Helical" evidence="14">
    <location>
        <begin position="844"/>
        <end position="867"/>
    </location>
</feature>
<dbReference type="FunFam" id="2.60.40.60:FF:000034">
    <property type="entry name" value="Protocadherin 1"/>
    <property type="match status" value="1"/>
</dbReference>
<keyword evidence="4 14" id="KW-0812">Transmembrane</keyword>
<dbReference type="PROSITE" id="PS50268">
    <property type="entry name" value="CADHERIN_2"/>
    <property type="match status" value="7"/>
</dbReference>
<feature type="region of interest" description="Disordered" evidence="13">
    <location>
        <begin position="875"/>
        <end position="954"/>
    </location>
</feature>
<dbReference type="PRINTS" id="PR00205">
    <property type="entry name" value="CADHERIN"/>
</dbReference>
<keyword evidence="6" id="KW-0677">Repeat</keyword>
<dbReference type="GeneTree" id="ENSGT00940000157221"/>
<feature type="domain" description="Cadherin" evidence="15">
    <location>
        <begin position="607"/>
        <end position="708"/>
    </location>
</feature>
<dbReference type="FunFam" id="2.60.40.60:FF:000073">
    <property type="entry name" value="protocadherin-7 isoform X1"/>
    <property type="match status" value="1"/>
</dbReference>
<dbReference type="InterPro" id="IPR013164">
    <property type="entry name" value="Cadherin_N"/>
</dbReference>
<dbReference type="Ensembl" id="ENSLBET00000039708.1">
    <property type="protein sequence ID" value="ENSLBEP00000038143.1"/>
    <property type="gene ID" value="ENSLBEG00000028428.1"/>
</dbReference>
<dbReference type="InterPro" id="IPR050174">
    <property type="entry name" value="Protocadherin/Cadherin-CA"/>
</dbReference>
<dbReference type="Pfam" id="PF08266">
    <property type="entry name" value="Cadherin_2"/>
    <property type="match status" value="1"/>
</dbReference>
<dbReference type="GO" id="GO:0005509">
    <property type="term" value="F:calcium ion binding"/>
    <property type="evidence" value="ECO:0007669"/>
    <property type="project" value="UniProtKB-UniRule"/>
</dbReference>
<feature type="domain" description="Cadherin" evidence="15">
    <location>
        <begin position="139"/>
        <end position="275"/>
    </location>
</feature>
<evidence type="ECO:0000313" key="16">
    <source>
        <dbReference type="Ensembl" id="ENSLBEP00000038143.1"/>
    </source>
</evidence>
<feature type="domain" description="Cadherin" evidence="15">
    <location>
        <begin position="49"/>
        <end position="138"/>
    </location>
</feature>
<keyword evidence="11" id="KW-0325">Glycoprotein</keyword>
<dbReference type="GO" id="GO:0005886">
    <property type="term" value="C:plasma membrane"/>
    <property type="evidence" value="ECO:0007669"/>
    <property type="project" value="UniProtKB-SubCell"/>
</dbReference>
<dbReference type="FunFam" id="2.60.40.60:FF:000005">
    <property type="entry name" value="Protocadherin 9"/>
    <property type="match status" value="1"/>
</dbReference>
<dbReference type="FunFam" id="2.60.40.60:FF:000043">
    <property type="entry name" value="Protocadherin 1"/>
    <property type="match status" value="1"/>
</dbReference>